<dbReference type="Gene3D" id="2.30.30.40">
    <property type="entry name" value="SH3 Domains"/>
    <property type="match status" value="1"/>
</dbReference>
<evidence type="ECO:0000313" key="3">
    <source>
        <dbReference type="Proteomes" id="UP000198575"/>
    </source>
</evidence>
<name>A0A1I4ZVU5_9GAMM</name>
<keyword evidence="1" id="KW-0732">Signal</keyword>
<feature type="chain" id="PRO_5011716650" evidence="1">
    <location>
        <begin position="23"/>
        <end position="411"/>
    </location>
</feature>
<dbReference type="EMBL" id="FOVF01000029">
    <property type="protein sequence ID" value="SFN54385.1"/>
    <property type="molecule type" value="Genomic_DNA"/>
</dbReference>
<organism evidence="2 3">
    <name type="scientific">Dokdonella immobilis</name>
    <dbReference type="NCBI Taxonomy" id="578942"/>
    <lineage>
        <taxon>Bacteria</taxon>
        <taxon>Pseudomonadati</taxon>
        <taxon>Pseudomonadota</taxon>
        <taxon>Gammaproteobacteria</taxon>
        <taxon>Lysobacterales</taxon>
        <taxon>Rhodanobacteraceae</taxon>
        <taxon>Dokdonella</taxon>
    </lineage>
</organism>
<reference evidence="2 3" key="1">
    <citation type="submission" date="2016-10" db="EMBL/GenBank/DDBJ databases">
        <authorList>
            <person name="de Groot N.N."/>
        </authorList>
    </citation>
    <scope>NUCLEOTIDE SEQUENCE [LARGE SCALE GENOMIC DNA]</scope>
    <source>
        <strain evidence="2 3">CGMCC 1.7659</strain>
    </source>
</reference>
<proteinExistence type="predicted"/>
<sequence>MKRIQLVLMGLCLFALAPLAHAIIGVDVNEDIDSVLAGRAPPLHLPDAKYRIAVFEFEDPDGTGLGSAVSTLIAREVLLRSGLGSLGVLNYYGSLAPTRKHPQSYFDKVDLVVRAQQASLAIWGVVRRDESSILIDVQAQLPDPVVARSYAWELKLPQAMGGETLHARISPTRLQVQHVRMPREFATTLAAMASAGNVVRAAPSRSAAISARIPKYSAMTVTETRGGWSKFVVDGRAGWVQGATDCTRECAQLLGTASFVGALLKFGDGGPAPTPSKDLARDTLVVARQLAVLADLRGRTFRPAEVYLARWDGAKASDFGAPYADFLALSTLADAFKQQGERPYDAIRLDDVVVRRVATALAQASQDDPRNTEVLDNLAVLFRVLGDERRASLARRLSSEVQDTRKAEPTQ</sequence>
<feature type="signal peptide" evidence="1">
    <location>
        <begin position="1"/>
        <end position="22"/>
    </location>
</feature>
<dbReference type="AlphaFoldDB" id="A0A1I4ZVU5"/>
<keyword evidence="3" id="KW-1185">Reference proteome</keyword>
<accession>A0A1I4ZVU5</accession>
<gene>
    <name evidence="2" type="ORF">SAMN05216289_12952</name>
</gene>
<dbReference type="RefSeq" id="WP_092409824.1">
    <property type="nucleotide sequence ID" value="NZ_FOVF01000029.1"/>
</dbReference>
<evidence type="ECO:0000313" key="2">
    <source>
        <dbReference type="EMBL" id="SFN54385.1"/>
    </source>
</evidence>
<evidence type="ECO:0000256" key="1">
    <source>
        <dbReference type="SAM" id="SignalP"/>
    </source>
</evidence>
<protein>
    <submittedName>
        <fullName evidence="2">SH3 domain-containing protein</fullName>
    </submittedName>
</protein>
<dbReference type="STRING" id="578942.SAMN05216289_12952"/>
<dbReference type="Proteomes" id="UP000198575">
    <property type="component" value="Unassembled WGS sequence"/>
</dbReference>